<organism evidence="3 4">
    <name type="scientific">Pleurodeles waltl</name>
    <name type="common">Iberian ribbed newt</name>
    <dbReference type="NCBI Taxonomy" id="8319"/>
    <lineage>
        <taxon>Eukaryota</taxon>
        <taxon>Metazoa</taxon>
        <taxon>Chordata</taxon>
        <taxon>Craniata</taxon>
        <taxon>Vertebrata</taxon>
        <taxon>Euteleostomi</taxon>
        <taxon>Amphibia</taxon>
        <taxon>Batrachia</taxon>
        <taxon>Caudata</taxon>
        <taxon>Salamandroidea</taxon>
        <taxon>Salamandridae</taxon>
        <taxon>Pleurodelinae</taxon>
        <taxon>Pleurodeles</taxon>
    </lineage>
</organism>
<evidence type="ECO:0000256" key="2">
    <source>
        <dbReference type="SAM" id="MobiDB-lite"/>
    </source>
</evidence>
<feature type="coiled-coil region" evidence="1">
    <location>
        <begin position="45"/>
        <end position="114"/>
    </location>
</feature>
<dbReference type="PANTHER" id="PTHR11505">
    <property type="entry name" value="L1 TRANSPOSABLE ELEMENT-RELATED"/>
    <property type="match status" value="1"/>
</dbReference>
<accession>A0AAV7QQC4</accession>
<sequence length="236" mass="26990">MKTPAKKQEQTLGVAPEGKGPSCGKQVEEDTTIKLFLENLFGGLREDLASLRHEIATKAEELKREVVELEQRVDTVERNHDVQVVELDHHRQELLTLQDSNRELQFRLEDLKNRSRHSNICIRGVSAQATPGSLEDFVILFQHIAPAIKDQEMIIDLPHRAGHPSRAPGQAQDILTCLHYYKQKEQILAEVRDLNAINFEGHKIYLYQHLSLLTLQPRRALQPITSLLQEKGISYK</sequence>
<dbReference type="Gene3D" id="3.30.70.1820">
    <property type="entry name" value="L1 transposable element, RRM domain"/>
    <property type="match status" value="1"/>
</dbReference>
<proteinExistence type="predicted"/>
<dbReference type="AlphaFoldDB" id="A0AAV7QQC4"/>
<name>A0AAV7QQC4_PLEWA</name>
<dbReference type="InterPro" id="IPR004244">
    <property type="entry name" value="Transposase_22"/>
</dbReference>
<keyword evidence="1" id="KW-0175">Coiled coil</keyword>
<feature type="region of interest" description="Disordered" evidence="2">
    <location>
        <begin position="1"/>
        <end position="26"/>
    </location>
</feature>
<protein>
    <submittedName>
        <fullName evidence="3">Uncharacterized protein</fullName>
    </submittedName>
</protein>
<comment type="caution">
    <text evidence="3">The sequence shown here is derived from an EMBL/GenBank/DDBJ whole genome shotgun (WGS) entry which is preliminary data.</text>
</comment>
<keyword evidence="4" id="KW-1185">Reference proteome</keyword>
<evidence type="ECO:0000313" key="4">
    <source>
        <dbReference type="Proteomes" id="UP001066276"/>
    </source>
</evidence>
<evidence type="ECO:0000313" key="3">
    <source>
        <dbReference type="EMBL" id="KAJ1141602.1"/>
    </source>
</evidence>
<dbReference type="EMBL" id="JANPWB010000010">
    <property type="protein sequence ID" value="KAJ1141602.1"/>
    <property type="molecule type" value="Genomic_DNA"/>
</dbReference>
<reference evidence="3" key="1">
    <citation type="journal article" date="2022" name="bioRxiv">
        <title>Sequencing and chromosome-scale assembly of the giantPleurodeles waltlgenome.</title>
        <authorList>
            <person name="Brown T."/>
            <person name="Elewa A."/>
            <person name="Iarovenko S."/>
            <person name="Subramanian E."/>
            <person name="Araus A.J."/>
            <person name="Petzold A."/>
            <person name="Susuki M."/>
            <person name="Suzuki K.-i.T."/>
            <person name="Hayashi T."/>
            <person name="Toyoda A."/>
            <person name="Oliveira C."/>
            <person name="Osipova E."/>
            <person name="Leigh N.D."/>
            <person name="Simon A."/>
            <person name="Yun M.H."/>
        </authorList>
    </citation>
    <scope>NUCLEOTIDE SEQUENCE</scope>
    <source>
        <strain evidence="3">20211129_DDA</strain>
        <tissue evidence="3">Liver</tissue>
    </source>
</reference>
<evidence type="ECO:0000256" key="1">
    <source>
        <dbReference type="SAM" id="Coils"/>
    </source>
</evidence>
<dbReference type="Proteomes" id="UP001066276">
    <property type="component" value="Chromosome 6"/>
</dbReference>
<gene>
    <name evidence="3" type="ORF">NDU88_007930</name>
</gene>